<dbReference type="RefSeq" id="WP_133671044.1">
    <property type="nucleotide sequence ID" value="NZ_SNZW01000001.1"/>
</dbReference>
<dbReference type="GO" id="GO:0032259">
    <property type="term" value="P:methylation"/>
    <property type="evidence" value="ECO:0007669"/>
    <property type="project" value="UniProtKB-KW"/>
</dbReference>
<keyword evidence="4" id="KW-1185">Reference proteome</keyword>
<gene>
    <name evidence="3" type="ORF">DFQ03_0060</name>
</gene>
<feature type="domain" description="Methyltransferase" evidence="2">
    <location>
        <begin position="42"/>
        <end position="133"/>
    </location>
</feature>
<dbReference type="EMBL" id="SNZW01000001">
    <property type="protein sequence ID" value="TDS20807.1"/>
    <property type="molecule type" value="Genomic_DNA"/>
</dbReference>
<protein>
    <submittedName>
        <fullName evidence="3">Methyltransferase family protein</fullName>
    </submittedName>
</protein>
<sequence>MNSLYEKNLAWVYDEIYQGFIDYKAEYDFYKKLCQTHNTTSILEIACGSGNLSESFTNDFLNYTGLDYSEAMLEIAKTKFKKGNFLQGDMRNLNFTSQFSTILITGRSTSYLIEDTDIRNTFNSVYKALQGNGIFIFDCIDAEHFMPYILKNKNITHYSNVNNKTFERDSTWQKQESTKSHLVFWKSKYYDTNKTDRNLIGEDSAIFRTFTDKEIHTNLLLSNFELLHTIDRKTYAFNTKVYVCRKIAKKVSIQGA</sequence>
<dbReference type="CDD" id="cd02440">
    <property type="entry name" value="AdoMet_MTases"/>
    <property type="match status" value="1"/>
</dbReference>
<dbReference type="OrthoDB" id="9789123at2"/>
<dbReference type="SUPFAM" id="SSF53335">
    <property type="entry name" value="S-adenosyl-L-methionine-dependent methyltransferases"/>
    <property type="match status" value="1"/>
</dbReference>
<dbReference type="Gene3D" id="2.20.25.110">
    <property type="entry name" value="S-adenosyl-L-methionine-dependent methyltransferases"/>
    <property type="match status" value="1"/>
</dbReference>
<organism evidence="3 4">
    <name type="scientific">Maribacter caenipelagi</name>
    <dbReference type="NCBI Taxonomy" id="1447781"/>
    <lineage>
        <taxon>Bacteria</taxon>
        <taxon>Pseudomonadati</taxon>
        <taxon>Bacteroidota</taxon>
        <taxon>Flavobacteriia</taxon>
        <taxon>Flavobacteriales</taxon>
        <taxon>Flavobacteriaceae</taxon>
        <taxon>Maribacter</taxon>
    </lineage>
</organism>
<evidence type="ECO:0000313" key="4">
    <source>
        <dbReference type="Proteomes" id="UP000295274"/>
    </source>
</evidence>
<keyword evidence="1 3" id="KW-0808">Transferase</keyword>
<dbReference type="PANTHER" id="PTHR43861">
    <property type="entry name" value="TRANS-ACONITATE 2-METHYLTRANSFERASE-RELATED"/>
    <property type="match status" value="1"/>
</dbReference>
<dbReference type="GO" id="GO:0008168">
    <property type="term" value="F:methyltransferase activity"/>
    <property type="evidence" value="ECO:0007669"/>
    <property type="project" value="UniProtKB-KW"/>
</dbReference>
<evidence type="ECO:0000259" key="2">
    <source>
        <dbReference type="Pfam" id="PF13649"/>
    </source>
</evidence>
<dbReference type="InterPro" id="IPR029063">
    <property type="entry name" value="SAM-dependent_MTases_sf"/>
</dbReference>
<dbReference type="InterPro" id="IPR041698">
    <property type="entry name" value="Methyltransf_25"/>
</dbReference>
<evidence type="ECO:0000313" key="3">
    <source>
        <dbReference type="EMBL" id="TDS20807.1"/>
    </source>
</evidence>
<accession>A0A4R7DHX4</accession>
<dbReference type="AlphaFoldDB" id="A0A4R7DHX4"/>
<dbReference type="Pfam" id="PF13649">
    <property type="entry name" value="Methyltransf_25"/>
    <property type="match status" value="1"/>
</dbReference>
<evidence type="ECO:0000256" key="1">
    <source>
        <dbReference type="ARBA" id="ARBA00022679"/>
    </source>
</evidence>
<keyword evidence="3" id="KW-0489">Methyltransferase</keyword>
<dbReference type="Gene3D" id="3.40.50.150">
    <property type="entry name" value="Vaccinia Virus protein VP39"/>
    <property type="match status" value="1"/>
</dbReference>
<reference evidence="3 4" key="1">
    <citation type="submission" date="2019-03" db="EMBL/GenBank/DDBJ databases">
        <title>Genomic Encyclopedia of Type Strains, Phase III (KMG-III): the genomes of soil and plant-associated and newly described type strains.</title>
        <authorList>
            <person name="Whitman W."/>
        </authorList>
    </citation>
    <scope>NUCLEOTIDE SEQUENCE [LARGE SCALE GENOMIC DNA]</scope>
    <source>
        <strain evidence="3 4">CECT 8455</strain>
    </source>
</reference>
<comment type="caution">
    <text evidence="3">The sequence shown here is derived from an EMBL/GenBank/DDBJ whole genome shotgun (WGS) entry which is preliminary data.</text>
</comment>
<name>A0A4R7DHX4_9FLAO</name>
<proteinExistence type="predicted"/>
<dbReference type="Proteomes" id="UP000295274">
    <property type="component" value="Unassembled WGS sequence"/>
</dbReference>